<dbReference type="PANTHER" id="PTHR10642:SF26">
    <property type="entry name" value="RIBONUCLEASE H1"/>
    <property type="match status" value="1"/>
</dbReference>
<dbReference type="Pfam" id="PF00075">
    <property type="entry name" value="RNase_H"/>
    <property type="match status" value="1"/>
</dbReference>
<accession>A0A1T5MKT0</accession>
<evidence type="ECO:0000256" key="1">
    <source>
        <dbReference type="ARBA" id="ARBA00000077"/>
    </source>
</evidence>
<comment type="subunit">
    <text evidence="4">Monomer.</text>
</comment>
<dbReference type="InterPro" id="IPR022892">
    <property type="entry name" value="RNaseHI"/>
</dbReference>
<evidence type="ECO:0000256" key="4">
    <source>
        <dbReference type="ARBA" id="ARBA00011245"/>
    </source>
</evidence>
<evidence type="ECO:0000256" key="7">
    <source>
        <dbReference type="ARBA" id="ARBA00022723"/>
    </source>
</evidence>
<proteinExistence type="inferred from homology"/>
<dbReference type="PROSITE" id="PS50879">
    <property type="entry name" value="RNASE_H_1"/>
    <property type="match status" value="1"/>
</dbReference>
<dbReference type="RefSeq" id="WP_159453828.1">
    <property type="nucleotide sequence ID" value="NZ_FUZU01000005.1"/>
</dbReference>
<organism evidence="12 13">
    <name type="scientific">Ohtaekwangia koreensis</name>
    <dbReference type="NCBI Taxonomy" id="688867"/>
    <lineage>
        <taxon>Bacteria</taxon>
        <taxon>Pseudomonadati</taxon>
        <taxon>Bacteroidota</taxon>
        <taxon>Cytophagia</taxon>
        <taxon>Cytophagales</taxon>
        <taxon>Fulvivirgaceae</taxon>
        <taxon>Ohtaekwangia</taxon>
    </lineage>
</organism>
<dbReference type="PANTHER" id="PTHR10642">
    <property type="entry name" value="RIBONUCLEASE H1"/>
    <property type="match status" value="1"/>
</dbReference>
<evidence type="ECO:0000256" key="3">
    <source>
        <dbReference type="ARBA" id="ARBA00005300"/>
    </source>
</evidence>
<keyword evidence="13" id="KW-1185">Reference proteome</keyword>
<comment type="catalytic activity">
    <reaction evidence="1">
        <text>Endonucleolytic cleavage to 5'-phosphomonoester.</text>
        <dbReference type="EC" id="3.1.26.4"/>
    </reaction>
</comment>
<dbReference type="EC" id="3.1.26.4" evidence="5"/>
<name>A0A1T5MKT0_9BACT</name>
<dbReference type="SUPFAM" id="SSF53098">
    <property type="entry name" value="Ribonuclease H-like"/>
    <property type="match status" value="1"/>
</dbReference>
<dbReference type="InterPro" id="IPR002156">
    <property type="entry name" value="RNaseH_domain"/>
</dbReference>
<sequence>MPHTSAVVRIYTDGSCHTGLRIGAWVAILLLEGEKLILKGTAEHTTNNQMEIVAVIQAIHHIKDLSLDFARIEIYTDSQYVMGIPGRASKFKSNDFHTRRGTDIQNSQLVQTLLKLLEVYPVTFIKVASHQKRTDVHDYNREADMIARAAVRLYIKNSAQE</sequence>
<protein>
    <recommendedName>
        <fullName evidence="5">ribonuclease H</fullName>
        <ecNumber evidence="5">3.1.26.4</ecNumber>
    </recommendedName>
</protein>
<dbReference type="GO" id="GO:0046872">
    <property type="term" value="F:metal ion binding"/>
    <property type="evidence" value="ECO:0007669"/>
    <property type="project" value="UniProtKB-KW"/>
</dbReference>
<keyword evidence="6" id="KW-0540">Nuclease</keyword>
<feature type="domain" description="RNase H type-1" evidence="11">
    <location>
        <begin position="4"/>
        <end position="152"/>
    </location>
</feature>
<dbReference type="OrthoDB" id="8546514at2"/>
<dbReference type="InterPro" id="IPR036397">
    <property type="entry name" value="RNaseH_sf"/>
</dbReference>
<comment type="similarity">
    <text evidence="3">Belongs to the RNase H family.</text>
</comment>
<comment type="cofactor">
    <cofactor evidence="2">
        <name>Mg(2+)</name>
        <dbReference type="ChEBI" id="CHEBI:18420"/>
    </cofactor>
</comment>
<dbReference type="InterPro" id="IPR012337">
    <property type="entry name" value="RNaseH-like_sf"/>
</dbReference>
<dbReference type="GO" id="GO:0004523">
    <property type="term" value="F:RNA-DNA hybrid ribonuclease activity"/>
    <property type="evidence" value="ECO:0007669"/>
    <property type="project" value="UniProtKB-EC"/>
</dbReference>
<dbReference type="Proteomes" id="UP000190961">
    <property type="component" value="Unassembled WGS sequence"/>
</dbReference>
<evidence type="ECO:0000256" key="9">
    <source>
        <dbReference type="ARBA" id="ARBA00022801"/>
    </source>
</evidence>
<dbReference type="AlphaFoldDB" id="A0A1T5MKT0"/>
<dbReference type="CDD" id="cd09278">
    <property type="entry name" value="RNase_HI_prokaryote_like"/>
    <property type="match status" value="1"/>
</dbReference>
<keyword evidence="8" id="KW-0255">Endonuclease</keyword>
<keyword evidence="7" id="KW-0479">Metal-binding</keyword>
<dbReference type="Gene3D" id="3.30.420.10">
    <property type="entry name" value="Ribonuclease H-like superfamily/Ribonuclease H"/>
    <property type="match status" value="1"/>
</dbReference>
<dbReference type="GO" id="GO:0003676">
    <property type="term" value="F:nucleic acid binding"/>
    <property type="evidence" value="ECO:0007669"/>
    <property type="project" value="InterPro"/>
</dbReference>
<evidence type="ECO:0000313" key="12">
    <source>
        <dbReference type="EMBL" id="SKC88594.1"/>
    </source>
</evidence>
<evidence type="ECO:0000313" key="13">
    <source>
        <dbReference type="Proteomes" id="UP000190961"/>
    </source>
</evidence>
<evidence type="ECO:0000259" key="11">
    <source>
        <dbReference type="PROSITE" id="PS50879"/>
    </source>
</evidence>
<evidence type="ECO:0000256" key="6">
    <source>
        <dbReference type="ARBA" id="ARBA00022722"/>
    </source>
</evidence>
<keyword evidence="10" id="KW-0460">Magnesium</keyword>
<evidence type="ECO:0000256" key="2">
    <source>
        <dbReference type="ARBA" id="ARBA00001946"/>
    </source>
</evidence>
<evidence type="ECO:0000256" key="8">
    <source>
        <dbReference type="ARBA" id="ARBA00022759"/>
    </source>
</evidence>
<evidence type="ECO:0000256" key="10">
    <source>
        <dbReference type="ARBA" id="ARBA00022842"/>
    </source>
</evidence>
<reference evidence="12 13" key="1">
    <citation type="submission" date="2017-02" db="EMBL/GenBank/DDBJ databases">
        <authorList>
            <person name="Peterson S.W."/>
        </authorList>
    </citation>
    <scope>NUCLEOTIDE SEQUENCE [LARGE SCALE GENOMIC DNA]</scope>
    <source>
        <strain evidence="12 13">DSM 25262</strain>
    </source>
</reference>
<dbReference type="InterPro" id="IPR050092">
    <property type="entry name" value="RNase_H"/>
</dbReference>
<evidence type="ECO:0000256" key="5">
    <source>
        <dbReference type="ARBA" id="ARBA00012180"/>
    </source>
</evidence>
<dbReference type="GO" id="GO:0043137">
    <property type="term" value="P:DNA replication, removal of RNA primer"/>
    <property type="evidence" value="ECO:0007669"/>
    <property type="project" value="TreeGrafter"/>
</dbReference>
<dbReference type="STRING" id="688867.SAMN05660236_5634"/>
<gene>
    <name evidence="12" type="ORF">SAMN05660236_5634</name>
</gene>
<dbReference type="EMBL" id="FUZU01000005">
    <property type="protein sequence ID" value="SKC88594.1"/>
    <property type="molecule type" value="Genomic_DNA"/>
</dbReference>
<keyword evidence="9" id="KW-0378">Hydrolase</keyword>